<dbReference type="PANTHER" id="PTHR30006:SF2">
    <property type="entry name" value="ABC TRANSPORTER SUBSTRATE-BINDING PROTEIN"/>
    <property type="match status" value="1"/>
</dbReference>
<evidence type="ECO:0000313" key="3">
    <source>
        <dbReference type="EMBL" id="ARQ13357.1"/>
    </source>
</evidence>
<gene>
    <name evidence="3" type="ORF">NXC12_PD00263</name>
</gene>
<dbReference type="Gene3D" id="3.40.190.10">
    <property type="entry name" value="Periplasmic binding protein-like II"/>
    <property type="match status" value="2"/>
</dbReference>
<name>A0AAN1BLQ4_RHIET</name>
<evidence type="ECO:0000256" key="2">
    <source>
        <dbReference type="SAM" id="SignalP"/>
    </source>
</evidence>
<dbReference type="RefSeq" id="WP_198175538.1">
    <property type="nucleotide sequence ID" value="NZ_CP020910.1"/>
</dbReference>
<dbReference type="EMBL" id="CP020910">
    <property type="protein sequence ID" value="ARQ13357.1"/>
    <property type="molecule type" value="Genomic_DNA"/>
</dbReference>
<evidence type="ECO:0000256" key="1">
    <source>
        <dbReference type="ARBA" id="ARBA00022729"/>
    </source>
</evidence>
<dbReference type="PIRSF" id="PIRSF002825">
    <property type="entry name" value="CfbpA"/>
    <property type="match status" value="1"/>
</dbReference>
<dbReference type="GO" id="GO:0030976">
    <property type="term" value="F:thiamine pyrophosphate binding"/>
    <property type="evidence" value="ECO:0007669"/>
    <property type="project" value="TreeGrafter"/>
</dbReference>
<dbReference type="PANTHER" id="PTHR30006">
    <property type="entry name" value="THIAMINE-BINDING PERIPLASMIC PROTEIN-RELATED"/>
    <property type="match status" value="1"/>
</dbReference>
<dbReference type="Pfam" id="PF13343">
    <property type="entry name" value="SBP_bac_6"/>
    <property type="match status" value="1"/>
</dbReference>
<proteinExistence type="predicted"/>
<keyword evidence="3" id="KW-0614">Plasmid</keyword>
<dbReference type="SUPFAM" id="SSF53850">
    <property type="entry name" value="Periplasmic binding protein-like II"/>
    <property type="match status" value="1"/>
</dbReference>
<protein>
    <submittedName>
        <fullName evidence="3">ABC transporter substrate-binding protein</fullName>
    </submittedName>
</protein>
<geneLocation type="plasmid" evidence="4">
    <name>pretnxc12d</name>
</geneLocation>
<dbReference type="GO" id="GO:0030975">
    <property type="term" value="F:thiamine binding"/>
    <property type="evidence" value="ECO:0007669"/>
    <property type="project" value="TreeGrafter"/>
</dbReference>
<dbReference type="GO" id="GO:0015888">
    <property type="term" value="P:thiamine transport"/>
    <property type="evidence" value="ECO:0007669"/>
    <property type="project" value="TreeGrafter"/>
</dbReference>
<dbReference type="InterPro" id="IPR026045">
    <property type="entry name" value="Ferric-bd"/>
</dbReference>
<reference evidence="3 4" key="1">
    <citation type="submission" date="2017-04" db="EMBL/GenBank/DDBJ databases">
        <title>Complete genome sequences of Rhizobium genomic linages associated to common bean (phaseolus vulgaris).</title>
        <authorList>
            <person name="Santamaria R.I."/>
            <person name="Bustos P."/>
            <person name="Perez-Carrascal O."/>
            <person name="Martinez-Flores I."/>
            <person name="Juarez S."/>
            <person name="Lozano L."/>
            <person name="Miranda F."/>
            <person name="Vinuesa P."/>
            <person name="Martinez-Romero E."/>
            <person name="Cevallos M.A."/>
            <person name="Romero D."/>
            <person name="Davila G."/>
            <person name="Gonzalez V."/>
        </authorList>
    </citation>
    <scope>NUCLEOTIDE SEQUENCE [LARGE SCALE GENOMIC DNA]</scope>
    <source>
        <strain evidence="3 4">NXC12</strain>
        <plasmid evidence="4">pretnxc12d</plasmid>
    </source>
</reference>
<feature type="signal peptide" evidence="2">
    <location>
        <begin position="1"/>
        <end position="22"/>
    </location>
</feature>
<dbReference type="GO" id="GO:0030288">
    <property type="term" value="C:outer membrane-bounded periplasmic space"/>
    <property type="evidence" value="ECO:0007669"/>
    <property type="project" value="TreeGrafter"/>
</dbReference>
<dbReference type="Proteomes" id="UP000194159">
    <property type="component" value="Plasmid pRetNXC12d"/>
</dbReference>
<accession>A0AAN1BLQ4</accession>
<sequence>MKLALVVSSAVIAVATAFPALADALTIYSPQGGERAAWIAEQAKAAGHDIKLLNAGGGELFDRLLAERNNPQADVVLGMVDTSMALLKKEGFFQSYSPPWAKDLPARYKDAEDMVHKFWQTPIVLAYYPDRMADAEAPKSWLDLTRDEYKGKYVIGATGGQTTRMYLAGILVRFLDADGEVSDDGWNFLRKFYAHAIIANDADSQTEAFKSGGASIDLNWLGGTFKLAKDLGANVKVIDTEGGTPIISEGIAIMAKTDHLDEAKAFVDWWGSADVMAAYAAKFGQVPVLPEALAKSPAAVQENAKLVKAQPIDWDAIAPKLDGWLQKIELEIR</sequence>
<organism evidence="3 4">
    <name type="scientific">Rhizobium etli</name>
    <dbReference type="NCBI Taxonomy" id="29449"/>
    <lineage>
        <taxon>Bacteria</taxon>
        <taxon>Pseudomonadati</taxon>
        <taxon>Pseudomonadota</taxon>
        <taxon>Alphaproteobacteria</taxon>
        <taxon>Hyphomicrobiales</taxon>
        <taxon>Rhizobiaceae</taxon>
        <taxon>Rhizobium/Agrobacterium group</taxon>
        <taxon>Rhizobium</taxon>
    </lineage>
</organism>
<keyword evidence="1 2" id="KW-0732">Signal</keyword>
<evidence type="ECO:0000313" key="4">
    <source>
        <dbReference type="Proteomes" id="UP000194159"/>
    </source>
</evidence>
<dbReference type="AlphaFoldDB" id="A0AAN1BLQ4"/>
<feature type="chain" id="PRO_5042964320" evidence="2">
    <location>
        <begin position="23"/>
        <end position="333"/>
    </location>
</feature>